<proteinExistence type="predicted"/>
<dbReference type="Proteomes" id="UP001055879">
    <property type="component" value="Linkage Group LG09"/>
</dbReference>
<name>A0ACB8ZXP5_ARCLA</name>
<gene>
    <name evidence="1" type="ORF">L6452_27988</name>
</gene>
<accession>A0ACB8ZXP5</accession>
<comment type="caution">
    <text evidence="1">The sequence shown here is derived from an EMBL/GenBank/DDBJ whole genome shotgun (WGS) entry which is preliminary data.</text>
</comment>
<organism evidence="1 2">
    <name type="scientific">Arctium lappa</name>
    <name type="common">Greater burdock</name>
    <name type="synonym">Lappa major</name>
    <dbReference type="NCBI Taxonomy" id="4217"/>
    <lineage>
        <taxon>Eukaryota</taxon>
        <taxon>Viridiplantae</taxon>
        <taxon>Streptophyta</taxon>
        <taxon>Embryophyta</taxon>
        <taxon>Tracheophyta</taxon>
        <taxon>Spermatophyta</taxon>
        <taxon>Magnoliopsida</taxon>
        <taxon>eudicotyledons</taxon>
        <taxon>Gunneridae</taxon>
        <taxon>Pentapetalae</taxon>
        <taxon>asterids</taxon>
        <taxon>campanulids</taxon>
        <taxon>Asterales</taxon>
        <taxon>Asteraceae</taxon>
        <taxon>Carduoideae</taxon>
        <taxon>Cardueae</taxon>
        <taxon>Arctiinae</taxon>
        <taxon>Arctium</taxon>
    </lineage>
</organism>
<keyword evidence="2" id="KW-1185">Reference proteome</keyword>
<reference evidence="1 2" key="2">
    <citation type="journal article" date="2022" name="Mol. Ecol. Resour.">
        <title>The genomes of chicory, endive, great burdock and yacon provide insights into Asteraceae paleo-polyploidization history and plant inulin production.</title>
        <authorList>
            <person name="Fan W."/>
            <person name="Wang S."/>
            <person name="Wang H."/>
            <person name="Wang A."/>
            <person name="Jiang F."/>
            <person name="Liu H."/>
            <person name="Zhao H."/>
            <person name="Xu D."/>
            <person name="Zhang Y."/>
        </authorList>
    </citation>
    <scope>NUCLEOTIDE SEQUENCE [LARGE SCALE GENOMIC DNA]</scope>
    <source>
        <strain evidence="2">cv. Niubang</strain>
    </source>
</reference>
<reference evidence="2" key="1">
    <citation type="journal article" date="2022" name="Mol. Ecol. Resour.">
        <title>The genomes of chicory, endive, great burdock and yacon provide insights into Asteraceae palaeo-polyploidization history and plant inulin production.</title>
        <authorList>
            <person name="Fan W."/>
            <person name="Wang S."/>
            <person name="Wang H."/>
            <person name="Wang A."/>
            <person name="Jiang F."/>
            <person name="Liu H."/>
            <person name="Zhao H."/>
            <person name="Xu D."/>
            <person name="Zhang Y."/>
        </authorList>
    </citation>
    <scope>NUCLEOTIDE SEQUENCE [LARGE SCALE GENOMIC DNA]</scope>
    <source>
        <strain evidence="2">cv. Niubang</strain>
    </source>
</reference>
<protein>
    <submittedName>
        <fullName evidence="1">Uncharacterized protein</fullName>
    </submittedName>
</protein>
<evidence type="ECO:0000313" key="2">
    <source>
        <dbReference type="Proteomes" id="UP001055879"/>
    </source>
</evidence>
<evidence type="ECO:0000313" key="1">
    <source>
        <dbReference type="EMBL" id="KAI3702256.1"/>
    </source>
</evidence>
<dbReference type="EMBL" id="CM042055">
    <property type="protein sequence ID" value="KAI3702256.1"/>
    <property type="molecule type" value="Genomic_DNA"/>
</dbReference>
<sequence length="169" mass="19522">MGMRETLPLVDHSATGLPWLLWKVSKGQSIKAIDYKGNRRTGCRFTNCGHRLVKSSRKQGLLRQEQALDDNSKRFPVTLRKSNYGYDSMKVYVETAKVEANIVSYKIAQSHHGYILYLMEEREVEAREKEHAESDSLKQEYSKKIYLRHPGGRAGEEEHDSDAKFDKED</sequence>